<feature type="signal peptide" evidence="1">
    <location>
        <begin position="1"/>
        <end position="24"/>
    </location>
</feature>
<dbReference type="OrthoDB" id="7060861at2"/>
<name>A0A560H8R2_9PROT</name>
<dbReference type="AlphaFoldDB" id="A0A560H8R2"/>
<evidence type="ECO:0000256" key="1">
    <source>
        <dbReference type="SAM" id="SignalP"/>
    </source>
</evidence>
<keyword evidence="1" id="KW-0732">Signal</keyword>
<dbReference type="EMBL" id="VITR01000006">
    <property type="protein sequence ID" value="TWB42698.1"/>
    <property type="molecule type" value="Genomic_DNA"/>
</dbReference>
<organism evidence="2 3">
    <name type="scientific">Nitrospirillum amazonense</name>
    <dbReference type="NCBI Taxonomy" id="28077"/>
    <lineage>
        <taxon>Bacteria</taxon>
        <taxon>Pseudomonadati</taxon>
        <taxon>Pseudomonadota</taxon>
        <taxon>Alphaproteobacteria</taxon>
        <taxon>Rhodospirillales</taxon>
        <taxon>Azospirillaceae</taxon>
        <taxon>Nitrospirillum</taxon>
    </lineage>
</organism>
<evidence type="ECO:0000313" key="3">
    <source>
        <dbReference type="Proteomes" id="UP000315751"/>
    </source>
</evidence>
<feature type="chain" id="PRO_5021853867" evidence="1">
    <location>
        <begin position="25"/>
        <end position="93"/>
    </location>
</feature>
<protein>
    <submittedName>
        <fullName evidence="2">Cysteine rich repeat protein</fullName>
    </submittedName>
</protein>
<gene>
    <name evidence="2" type="ORF">FBZ90_106300</name>
</gene>
<dbReference type="Proteomes" id="UP000315751">
    <property type="component" value="Unassembled WGS sequence"/>
</dbReference>
<dbReference type="Pfam" id="PF00839">
    <property type="entry name" value="Cys_rich_FGFR"/>
    <property type="match status" value="1"/>
</dbReference>
<dbReference type="InterPro" id="IPR001893">
    <property type="entry name" value="Cys-rich_GLG1_repeat"/>
</dbReference>
<keyword evidence="3" id="KW-1185">Reference proteome</keyword>
<evidence type="ECO:0000313" key="2">
    <source>
        <dbReference type="EMBL" id="TWB42698.1"/>
    </source>
</evidence>
<comment type="caution">
    <text evidence="2">The sequence shown here is derived from an EMBL/GenBank/DDBJ whole genome shotgun (WGS) entry which is preliminary data.</text>
</comment>
<dbReference type="GO" id="GO:0016020">
    <property type="term" value="C:membrane"/>
    <property type="evidence" value="ECO:0007669"/>
    <property type="project" value="InterPro"/>
</dbReference>
<sequence length="93" mass="9701">MMTQMLSRAILALSLVVAPVAAFAQSQDGQPAHPVARAAMKACQQDRQTLCKDEQPGGGRILACLKAHEDKLSPDCKSALATLPAHGPAPQGN</sequence>
<accession>A0A560H8R2</accession>
<dbReference type="RefSeq" id="WP_145732522.1">
    <property type="nucleotide sequence ID" value="NZ_VITR01000006.1"/>
</dbReference>
<reference evidence="2 3" key="1">
    <citation type="submission" date="2019-06" db="EMBL/GenBank/DDBJ databases">
        <title>Genomic Encyclopedia of Type Strains, Phase IV (KMG-V): Genome sequencing to study the core and pangenomes of soil and plant-associated prokaryotes.</title>
        <authorList>
            <person name="Whitman W."/>
        </authorList>
    </citation>
    <scope>NUCLEOTIDE SEQUENCE [LARGE SCALE GENOMIC DNA]</scope>
    <source>
        <strain evidence="2 3">BR 11622</strain>
    </source>
</reference>
<proteinExistence type="predicted"/>